<gene>
    <name evidence="1" type="ORF">BN000_01023</name>
</gene>
<sequence length="196" mass="22958">MIDKRRTKESDHEIDDALQEITDTTILLNFQKAIVSLYPHLIPIHAFAYYAWDDIIMPLFYEMVYKTFAFKYGIDVKYNETHTYIYTLSCYKGINHIECVPKHTSFKVLINDEWIDMEKSSLEEKVLVFKSFGDGIYFVTGGLDVEDAYDVSFDLIEVDIVSAKTGYRSKTSVFINKEELEFMFVAETYDENIHIE</sequence>
<dbReference type="Proteomes" id="UP000199087">
    <property type="component" value="Unassembled WGS sequence"/>
</dbReference>
<accession>A0A0U1NT40</accession>
<organism evidence="1 2">
    <name type="scientific">Neobacillus massiliamazoniensis</name>
    <dbReference type="NCBI Taxonomy" id="1499688"/>
    <lineage>
        <taxon>Bacteria</taxon>
        <taxon>Bacillati</taxon>
        <taxon>Bacillota</taxon>
        <taxon>Bacilli</taxon>
        <taxon>Bacillales</taxon>
        <taxon>Bacillaceae</taxon>
        <taxon>Neobacillus</taxon>
    </lineage>
</organism>
<protein>
    <submittedName>
        <fullName evidence="1">Uncharacterized protein</fullName>
    </submittedName>
</protein>
<dbReference type="STRING" id="1499688.BN000_01023"/>
<dbReference type="OrthoDB" id="2607120at2"/>
<proteinExistence type="predicted"/>
<dbReference type="EMBL" id="CVRB01000001">
    <property type="protein sequence ID" value="CRK81125.1"/>
    <property type="molecule type" value="Genomic_DNA"/>
</dbReference>
<reference evidence="2" key="1">
    <citation type="submission" date="2015-05" db="EMBL/GenBank/DDBJ databases">
        <authorList>
            <person name="Urmite Genomes"/>
        </authorList>
    </citation>
    <scope>NUCLEOTIDE SEQUENCE [LARGE SCALE GENOMIC DNA]</scope>
    <source>
        <strain evidence="2">LF1</strain>
    </source>
</reference>
<dbReference type="RefSeq" id="WP_090631706.1">
    <property type="nucleotide sequence ID" value="NZ_CVRB01000001.1"/>
</dbReference>
<keyword evidence="2" id="KW-1185">Reference proteome</keyword>
<evidence type="ECO:0000313" key="2">
    <source>
        <dbReference type="Proteomes" id="UP000199087"/>
    </source>
</evidence>
<dbReference type="AlphaFoldDB" id="A0A0U1NT40"/>
<evidence type="ECO:0000313" key="1">
    <source>
        <dbReference type="EMBL" id="CRK81125.1"/>
    </source>
</evidence>
<name>A0A0U1NT40_9BACI</name>